<comment type="caution">
    <text evidence="10">The sequence shown here is derived from an EMBL/GenBank/DDBJ whole genome shotgun (WGS) entry which is preliminary data.</text>
</comment>
<dbReference type="GO" id="GO:0015086">
    <property type="term" value="F:cadmium ion transmembrane transporter activity"/>
    <property type="evidence" value="ECO:0007669"/>
    <property type="project" value="TreeGrafter"/>
</dbReference>
<dbReference type="InterPro" id="IPR002524">
    <property type="entry name" value="Cation_efflux"/>
</dbReference>
<evidence type="ECO:0000259" key="9">
    <source>
        <dbReference type="Pfam" id="PF16916"/>
    </source>
</evidence>
<gene>
    <name evidence="10" type="ORF">FKR81_20720</name>
</gene>
<evidence type="ECO:0000256" key="3">
    <source>
        <dbReference type="ARBA" id="ARBA00022448"/>
    </source>
</evidence>
<dbReference type="GO" id="GO:0005886">
    <property type="term" value="C:plasma membrane"/>
    <property type="evidence" value="ECO:0007669"/>
    <property type="project" value="TreeGrafter"/>
</dbReference>
<dbReference type="InterPro" id="IPR058533">
    <property type="entry name" value="Cation_efflux_TM"/>
</dbReference>
<keyword evidence="11" id="KW-1185">Reference proteome</keyword>
<evidence type="ECO:0000313" key="11">
    <source>
        <dbReference type="Proteomes" id="UP000316639"/>
    </source>
</evidence>
<dbReference type="SUPFAM" id="SSF161111">
    <property type="entry name" value="Cation efflux protein transmembrane domain-like"/>
    <property type="match status" value="1"/>
</dbReference>
<feature type="transmembrane region" description="Helical" evidence="7">
    <location>
        <begin position="89"/>
        <end position="109"/>
    </location>
</feature>
<dbReference type="InterPro" id="IPR027469">
    <property type="entry name" value="Cation_efflux_TMD_sf"/>
</dbReference>
<evidence type="ECO:0000256" key="7">
    <source>
        <dbReference type="SAM" id="Phobius"/>
    </source>
</evidence>
<feature type="transmembrane region" description="Helical" evidence="7">
    <location>
        <begin position="53"/>
        <end position="69"/>
    </location>
</feature>
<dbReference type="EMBL" id="VOBR01000013">
    <property type="protein sequence ID" value="TWP50149.1"/>
    <property type="molecule type" value="Genomic_DNA"/>
</dbReference>
<name>A0A563ER61_9PSEU</name>
<dbReference type="InterPro" id="IPR036837">
    <property type="entry name" value="Cation_efflux_CTD_sf"/>
</dbReference>
<dbReference type="Gene3D" id="3.30.70.1350">
    <property type="entry name" value="Cation efflux protein, cytoplasmic domain"/>
    <property type="match status" value="1"/>
</dbReference>
<organism evidence="10 11">
    <name type="scientific">Lentzea tibetensis</name>
    <dbReference type="NCBI Taxonomy" id="2591470"/>
    <lineage>
        <taxon>Bacteria</taxon>
        <taxon>Bacillati</taxon>
        <taxon>Actinomycetota</taxon>
        <taxon>Actinomycetes</taxon>
        <taxon>Pseudonocardiales</taxon>
        <taxon>Pseudonocardiaceae</taxon>
        <taxon>Lentzea</taxon>
    </lineage>
</organism>
<evidence type="ECO:0000259" key="8">
    <source>
        <dbReference type="Pfam" id="PF01545"/>
    </source>
</evidence>
<protein>
    <submittedName>
        <fullName evidence="10">Cation transporter</fullName>
    </submittedName>
</protein>
<dbReference type="OrthoDB" id="9813655at2"/>
<dbReference type="AlphaFoldDB" id="A0A563ER61"/>
<dbReference type="GO" id="GO:0015341">
    <property type="term" value="F:zinc efflux antiporter activity"/>
    <property type="evidence" value="ECO:0007669"/>
    <property type="project" value="TreeGrafter"/>
</dbReference>
<dbReference type="FunFam" id="1.20.1510.10:FF:000006">
    <property type="entry name" value="Divalent cation efflux transporter"/>
    <property type="match status" value="1"/>
</dbReference>
<keyword evidence="6 7" id="KW-0472">Membrane</keyword>
<dbReference type="InterPro" id="IPR027470">
    <property type="entry name" value="Cation_efflux_CTD"/>
</dbReference>
<dbReference type="RefSeq" id="WP_146353772.1">
    <property type="nucleotide sequence ID" value="NZ_VOBR01000013.1"/>
</dbReference>
<dbReference type="Pfam" id="PF16916">
    <property type="entry name" value="ZT_dimer"/>
    <property type="match status" value="1"/>
</dbReference>
<keyword evidence="5 7" id="KW-1133">Transmembrane helix</keyword>
<dbReference type="Pfam" id="PF01545">
    <property type="entry name" value="Cation_efflux"/>
    <property type="match status" value="1"/>
</dbReference>
<evidence type="ECO:0000256" key="1">
    <source>
        <dbReference type="ARBA" id="ARBA00004141"/>
    </source>
</evidence>
<evidence type="ECO:0000313" key="10">
    <source>
        <dbReference type="EMBL" id="TWP50149.1"/>
    </source>
</evidence>
<feature type="transmembrane region" description="Helical" evidence="7">
    <location>
        <begin position="20"/>
        <end position="46"/>
    </location>
</feature>
<keyword evidence="3" id="KW-0813">Transport</keyword>
<dbReference type="PANTHER" id="PTHR43840">
    <property type="entry name" value="MITOCHONDRIAL METAL TRANSPORTER 1-RELATED"/>
    <property type="match status" value="1"/>
</dbReference>
<feature type="domain" description="Cation efflux protein transmembrane" evidence="8">
    <location>
        <begin position="20"/>
        <end position="211"/>
    </location>
</feature>
<dbReference type="PANTHER" id="PTHR43840:SF15">
    <property type="entry name" value="MITOCHONDRIAL METAL TRANSPORTER 1-RELATED"/>
    <property type="match status" value="1"/>
</dbReference>
<sequence>MGHGHGHGHGHHTDPQQTVWWSFAVLLVTAALQAVVVFFSGSVALLADTVHNAADALTAVPLGIAFFLGKRAATLRFPYGYGRVEDLAGVVVVLLIGCSAVFAAVESVARLVEPRAVTAVPAVAVAAVVGFAGNEAVARWRIRVGRRIGSAALVADGLHARTDGYTSLAVLAAAGGSLLGWWWVDPLVGLVVAVLIGVVLVDAGKQVFGRLLDAADPVVARKASSVAGETPGVLAVEDVRLRWSGHGQLAELTVVVARDTSLVEAHRIAHDVEHRLRHEVHRLQRAHVHAHPASHG</sequence>
<dbReference type="Proteomes" id="UP000316639">
    <property type="component" value="Unassembled WGS sequence"/>
</dbReference>
<evidence type="ECO:0000256" key="6">
    <source>
        <dbReference type="ARBA" id="ARBA00023136"/>
    </source>
</evidence>
<feature type="transmembrane region" description="Helical" evidence="7">
    <location>
        <begin position="181"/>
        <end position="201"/>
    </location>
</feature>
<comment type="similarity">
    <text evidence="2">Belongs to the cation diffusion facilitator (CDF) transporter (TC 2.A.4) family.</text>
</comment>
<dbReference type="SUPFAM" id="SSF160240">
    <property type="entry name" value="Cation efflux protein cytoplasmic domain-like"/>
    <property type="match status" value="1"/>
</dbReference>
<accession>A0A563ER61</accession>
<proteinExistence type="inferred from homology"/>
<evidence type="ECO:0000256" key="5">
    <source>
        <dbReference type="ARBA" id="ARBA00022989"/>
    </source>
</evidence>
<evidence type="ECO:0000256" key="2">
    <source>
        <dbReference type="ARBA" id="ARBA00008114"/>
    </source>
</evidence>
<feature type="transmembrane region" description="Helical" evidence="7">
    <location>
        <begin position="116"/>
        <end position="133"/>
    </location>
</feature>
<keyword evidence="4 7" id="KW-0812">Transmembrane</keyword>
<dbReference type="Gene3D" id="1.20.1510.10">
    <property type="entry name" value="Cation efflux protein transmembrane domain"/>
    <property type="match status" value="1"/>
</dbReference>
<feature type="domain" description="Cation efflux protein cytoplasmic" evidence="9">
    <location>
        <begin position="225"/>
        <end position="292"/>
    </location>
</feature>
<dbReference type="GO" id="GO:0015093">
    <property type="term" value="F:ferrous iron transmembrane transporter activity"/>
    <property type="evidence" value="ECO:0007669"/>
    <property type="project" value="TreeGrafter"/>
</dbReference>
<evidence type="ECO:0000256" key="4">
    <source>
        <dbReference type="ARBA" id="ARBA00022692"/>
    </source>
</evidence>
<reference evidence="10 11" key="1">
    <citation type="submission" date="2019-07" db="EMBL/GenBank/DDBJ databases">
        <title>Lentzea xizangensis sp. nov., isolated from Qinghai-Tibetan Plateau Soils.</title>
        <authorList>
            <person name="Huang J."/>
        </authorList>
    </citation>
    <scope>NUCLEOTIDE SEQUENCE [LARGE SCALE GENOMIC DNA]</scope>
    <source>
        <strain evidence="10 11">FXJ1.1311</strain>
    </source>
</reference>
<dbReference type="GO" id="GO:0006882">
    <property type="term" value="P:intracellular zinc ion homeostasis"/>
    <property type="evidence" value="ECO:0007669"/>
    <property type="project" value="TreeGrafter"/>
</dbReference>
<dbReference type="InterPro" id="IPR050291">
    <property type="entry name" value="CDF_Transporter"/>
</dbReference>
<comment type="subcellular location">
    <subcellularLocation>
        <location evidence="1">Membrane</location>
        <topology evidence="1">Multi-pass membrane protein</topology>
    </subcellularLocation>
</comment>
<dbReference type="NCBIfam" id="TIGR01297">
    <property type="entry name" value="CDF"/>
    <property type="match status" value="1"/>
</dbReference>